<feature type="region of interest" description="Disordered" evidence="2">
    <location>
        <begin position="29"/>
        <end position="83"/>
    </location>
</feature>
<feature type="signal peptide" evidence="3">
    <location>
        <begin position="1"/>
        <end position="19"/>
    </location>
</feature>
<dbReference type="PATRIC" id="fig|1032488.3.peg.1065"/>
<keyword evidence="3" id="KW-0732">Signal</keyword>
<proteinExistence type="predicted"/>
<dbReference type="STRING" id="1032488.HMPREF9371_1135"/>
<evidence type="ECO:0000313" key="5">
    <source>
        <dbReference type="EMBL" id="EGY52625.1"/>
    </source>
</evidence>
<dbReference type="EMBL" id="AGAY01000043">
    <property type="protein sequence ID" value="EGY52625.1"/>
    <property type="molecule type" value="Genomic_DNA"/>
</dbReference>
<evidence type="ECO:0000256" key="1">
    <source>
        <dbReference type="SAM" id="Coils"/>
    </source>
</evidence>
<dbReference type="InterPro" id="IPR025392">
    <property type="entry name" value="DUF4124"/>
</dbReference>
<dbReference type="Proteomes" id="UP000003019">
    <property type="component" value="Unassembled WGS sequence"/>
</dbReference>
<evidence type="ECO:0000259" key="4">
    <source>
        <dbReference type="Pfam" id="PF13511"/>
    </source>
</evidence>
<organism evidence="5 6">
    <name type="scientific">Neisseria shayeganii 871</name>
    <dbReference type="NCBI Taxonomy" id="1032488"/>
    <lineage>
        <taxon>Bacteria</taxon>
        <taxon>Pseudomonadati</taxon>
        <taxon>Pseudomonadota</taxon>
        <taxon>Betaproteobacteria</taxon>
        <taxon>Neisseriales</taxon>
        <taxon>Neisseriaceae</taxon>
        <taxon>Neisseria</taxon>
    </lineage>
</organism>
<name>G4CHP6_9NEIS</name>
<sequence length="144" mass="15552">MKFLSLLAACCLLAVPAAAATYECTDSQGRRTYTATPGPNCKDANLGKPSIYTPAPITTSTTQTRVPNETTEPVAGPATDTTSVSAAALRAAEERLNQARRNLEEGRKVRHGNERNYARYLERIKGLEDAAVAAQKELDDLKSR</sequence>
<evidence type="ECO:0000256" key="2">
    <source>
        <dbReference type="SAM" id="MobiDB-lite"/>
    </source>
</evidence>
<gene>
    <name evidence="5" type="primary">lipA</name>
    <name evidence="5" type="ORF">HMPREF9371_1135</name>
</gene>
<feature type="domain" description="DUF4124" evidence="4">
    <location>
        <begin position="8"/>
        <end position="75"/>
    </location>
</feature>
<feature type="compositionally biased region" description="Low complexity" evidence="2">
    <location>
        <begin position="49"/>
        <end position="64"/>
    </location>
</feature>
<feature type="chain" id="PRO_5003461911" evidence="3">
    <location>
        <begin position="20"/>
        <end position="144"/>
    </location>
</feature>
<protein>
    <submittedName>
        <fullName evidence="5">Lipoic acid synthetase</fullName>
    </submittedName>
</protein>
<dbReference type="OrthoDB" id="5298561at2"/>
<dbReference type="HOGENOM" id="CLU_099362_2_1_4"/>
<keyword evidence="6" id="KW-1185">Reference proteome</keyword>
<comment type="caution">
    <text evidence="5">The sequence shown here is derived from an EMBL/GenBank/DDBJ whole genome shotgun (WGS) entry which is preliminary data.</text>
</comment>
<evidence type="ECO:0000313" key="6">
    <source>
        <dbReference type="Proteomes" id="UP000003019"/>
    </source>
</evidence>
<feature type="coiled-coil region" evidence="1">
    <location>
        <begin position="86"/>
        <end position="144"/>
    </location>
</feature>
<dbReference type="Pfam" id="PF13511">
    <property type="entry name" value="DUF4124"/>
    <property type="match status" value="1"/>
</dbReference>
<reference evidence="5 6" key="1">
    <citation type="submission" date="2011-05" db="EMBL/GenBank/DDBJ databases">
        <authorList>
            <person name="Muzny D."/>
            <person name="Qin X."/>
            <person name="Deng J."/>
            <person name="Jiang H."/>
            <person name="Liu Y."/>
            <person name="Qu J."/>
            <person name="Song X.-Z."/>
            <person name="Zhang L."/>
            <person name="Thornton R."/>
            <person name="Coyle M."/>
            <person name="Francisco L."/>
            <person name="Jackson L."/>
            <person name="Javaid M."/>
            <person name="Korchina V."/>
            <person name="Kovar C."/>
            <person name="Mata R."/>
            <person name="Mathew T."/>
            <person name="Ngo R."/>
            <person name="Nguyen L."/>
            <person name="Nguyen N."/>
            <person name="Okwuonu G."/>
            <person name="Ongeri F."/>
            <person name="Pham C."/>
            <person name="Simmons D."/>
            <person name="Wilczek-Boney K."/>
            <person name="Hale W."/>
            <person name="Jakkamsetti A."/>
            <person name="Pham P."/>
            <person name="Ruth R."/>
            <person name="San Lucas F."/>
            <person name="Warren J."/>
            <person name="Zhang J."/>
            <person name="Zhao Z."/>
            <person name="Zhou C."/>
            <person name="Zhu D."/>
            <person name="Lee S."/>
            <person name="Bess C."/>
            <person name="Blankenburg K."/>
            <person name="Forbes L."/>
            <person name="Fu Q."/>
            <person name="Gubbala S."/>
            <person name="Hirani K."/>
            <person name="Jayaseelan J.C."/>
            <person name="Lara F."/>
            <person name="Munidasa M."/>
            <person name="Palculict T."/>
            <person name="Patil S."/>
            <person name="Pu L.-L."/>
            <person name="Saada N."/>
            <person name="Tang L."/>
            <person name="Weissenberger G."/>
            <person name="Zhu Y."/>
            <person name="Hemphill L."/>
            <person name="Shang Y."/>
            <person name="Youmans B."/>
            <person name="Ayvaz T."/>
            <person name="Ross M."/>
            <person name="Santibanez J."/>
            <person name="Aqrawi P."/>
            <person name="Gross S."/>
            <person name="Joshi V."/>
            <person name="Fowler G."/>
            <person name="Nazareth L."/>
            <person name="Reid J."/>
            <person name="Worley K."/>
            <person name="Petrosino J."/>
            <person name="Highlander S."/>
            <person name="Gibbs R."/>
        </authorList>
    </citation>
    <scope>NUCLEOTIDE SEQUENCE [LARGE SCALE GENOMIC DNA]</scope>
    <source>
        <strain evidence="5 6">871</strain>
    </source>
</reference>
<evidence type="ECO:0000256" key="3">
    <source>
        <dbReference type="SAM" id="SignalP"/>
    </source>
</evidence>
<keyword evidence="1" id="KW-0175">Coiled coil</keyword>
<dbReference type="RefSeq" id="WP_009118828.1">
    <property type="nucleotide sequence ID" value="NZ_JH164926.1"/>
</dbReference>
<dbReference type="AlphaFoldDB" id="G4CHP6"/>
<accession>G4CHP6</accession>